<organism evidence="6 7">
    <name type="scientific">Faunimonas pinastri</name>
    <dbReference type="NCBI Taxonomy" id="1855383"/>
    <lineage>
        <taxon>Bacteria</taxon>
        <taxon>Pseudomonadati</taxon>
        <taxon>Pseudomonadota</taxon>
        <taxon>Alphaproteobacteria</taxon>
        <taxon>Hyphomicrobiales</taxon>
        <taxon>Afifellaceae</taxon>
        <taxon>Faunimonas</taxon>
    </lineage>
</organism>
<evidence type="ECO:0000256" key="1">
    <source>
        <dbReference type="ARBA" id="ARBA00022692"/>
    </source>
</evidence>
<accession>A0A1H9E3C1</accession>
<dbReference type="InterPro" id="IPR011701">
    <property type="entry name" value="MFS"/>
</dbReference>
<feature type="transmembrane region" description="Helical" evidence="4">
    <location>
        <begin position="134"/>
        <end position="152"/>
    </location>
</feature>
<dbReference type="AlphaFoldDB" id="A0A1H9E3C1"/>
<keyword evidence="2 4" id="KW-1133">Transmembrane helix</keyword>
<name>A0A1H9E3C1_9HYPH</name>
<feature type="domain" description="Major facilitator superfamily (MFS) profile" evidence="5">
    <location>
        <begin position="6"/>
        <end position="409"/>
    </location>
</feature>
<dbReference type="EMBL" id="FOFG01000003">
    <property type="protein sequence ID" value="SEQ20147.1"/>
    <property type="molecule type" value="Genomic_DNA"/>
</dbReference>
<dbReference type="STRING" id="1855383.SAMN05216548_10353"/>
<dbReference type="RefSeq" id="WP_177176726.1">
    <property type="nucleotide sequence ID" value="NZ_FOFG01000003.1"/>
</dbReference>
<feature type="transmembrane region" description="Helical" evidence="4">
    <location>
        <begin position="74"/>
        <end position="93"/>
    </location>
</feature>
<feature type="transmembrane region" description="Helical" evidence="4">
    <location>
        <begin position="164"/>
        <end position="184"/>
    </location>
</feature>
<feature type="transmembrane region" description="Helical" evidence="4">
    <location>
        <begin position="354"/>
        <end position="377"/>
    </location>
</feature>
<feature type="transmembrane region" description="Helical" evidence="4">
    <location>
        <begin position="267"/>
        <end position="288"/>
    </location>
</feature>
<evidence type="ECO:0000256" key="4">
    <source>
        <dbReference type="SAM" id="Phobius"/>
    </source>
</evidence>
<dbReference type="Proteomes" id="UP000199647">
    <property type="component" value="Unassembled WGS sequence"/>
</dbReference>
<feature type="transmembrane region" description="Helical" evidence="4">
    <location>
        <begin position="229"/>
        <end position="247"/>
    </location>
</feature>
<dbReference type="PANTHER" id="PTHR11360:SF284">
    <property type="entry name" value="EG:103B4.3 PROTEIN-RELATED"/>
    <property type="match status" value="1"/>
</dbReference>
<dbReference type="InterPro" id="IPR050327">
    <property type="entry name" value="Proton-linked_MCT"/>
</dbReference>
<sequence>MRNKWSVLVGCLIALTFSFAPIYLFTLGVFSKPMLAELGWTRTQMSAGFAVAQLAVAIFSTASGAILDRVGSRPVILFASLGLPLLLACFGGISSFPMYVALAFCMGAVGSASNPPSVLAILPKWFERNLGLSLSIASLGIGLGGVLMPMLARFAEGSFGWRGGFVALAVVVAIVGIVNALTLVRDRDVPGRRAASGDLAAPSPAVAISEQATFRDEDRASFFRVLRAWDYWLLVAAFTVIGAIYWGTTSQLGPILSDRGLGPAETASTLSVMGIVVILGRAAGGVLLDRMSAYLLGFIFFAAASLGCVLLTVSSLHGSPYIAAMLLGAALGGEGDVMAYVLNKRYGQRAYGKIFGLCFGVFNLGGLVGPLVLGAVYDRLHSYDTIGLIFGAAGLLAACVFFALGRTRQADHRAGPAAINVAPLR</sequence>
<evidence type="ECO:0000256" key="3">
    <source>
        <dbReference type="ARBA" id="ARBA00023136"/>
    </source>
</evidence>
<feature type="transmembrane region" description="Helical" evidence="4">
    <location>
        <begin position="99"/>
        <end position="122"/>
    </location>
</feature>
<feature type="transmembrane region" description="Helical" evidence="4">
    <location>
        <begin position="383"/>
        <end position="404"/>
    </location>
</feature>
<gene>
    <name evidence="6" type="ORF">SAMN05216548_10353</name>
</gene>
<proteinExistence type="predicted"/>
<evidence type="ECO:0000313" key="7">
    <source>
        <dbReference type="Proteomes" id="UP000199647"/>
    </source>
</evidence>
<dbReference type="Gene3D" id="1.20.1250.20">
    <property type="entry name" value="MFS general substrate transporter like domains"/>
    <property type="match status" value="2"/>
</dbReference>
<keyword evidence="7" id="KW-1185">Reference proteome</keyword>
<dbReference type="PROSITE" id="PS50850">
    <property type="entry name" value="MFS"/>
    <property type="match status" value="1"/>
</dbReference>
<reference evidence="6 7" key="1">
    <citation type="submission" date="2016-10" db="EMBL/GenBank/DDBJ databases">
        <authorList>
            <person name="de Groot N.N."/>
        </authorList>
    </citation>
    <scope>NUCLEOTIDE SEQUENCE [LARGE SCALE GENOMIC DNA]</scope>
    <source>
        <strain evidence="6 7">A52C2</strain>
    </source>
</reference>
<feature type="transmembrane region" description="Helical" evidence="4">
    <location>
        <begin position="295"/>
        <end position="315"/>
    </location>
</feature>
<feature type="transmembrane region" description="Helical" evidence="4">
    <location>
        <begin position="321"/>
        <end position="342"/>
    </location>
</feature>
<evidence type="ECO:0000259" key="5">
    <source>
        <dbReference type="PROSITE" id="PS50850"/>
    </source>
</evidence>
<dbReference type="InterPro" id="IPR020846">
    <property type="entry name" value="MFS_dom"/>
</dbReference>
<dbReference type="GO" id="GO:0022857">
    <property type="term" value="F:transmembrane transporter activity"/>
    <property type="evidence" value="ECO:0007669"/>
    <property type="project" value="InterPro"/>
</dbReference>
<keyword evidence="1 4" id="KW-0812">Transmembrane</keyword>
<feature type="transmembrane region" description="Helical" evidence="4">
    <location>
        <begin position="45"/>
        <end position="67"/>
    </location>
</feature>
<keyword evidence="3 4" id="KW-0472">Membrane</keyword>
<evidence type="ECO:0000256" key="2">
    <source>
        <dbReference type="ARBA" id="ARBA00022989"/>
    </source>
</evidence>
<dbReference type="Pfam" id="PF07690">
    <property type="entry name" value="MFS_1"/>
    <property type="match status" value="1"/>
</dbReference>
<feature type="transmembrane region" description="Helical" evidence="4">
    <location>
        <begin position="7"/>
        <end position="25"/>
    </location>
</feature>
<dbReference type="InterPro" id="IPR036259">
    <property type="entry name" value="MFS_trans_sf"/>
</dbReference>
<dbReference type="PANTHER" id="PTHR11360">
    <property type="entry name" value="MONOCARBOXYLATE TRANSPORTER"/>
    <property type="match status" value="1"/>
</dbReference>
<protein>
    <submittedName>
        <fullName evidence="6">Nitrate/nitrite transporter NarK</fullName>
    </submittedName>
</protein>
<evidence type="ECO:0000313" key="6">
    <source>
        <dbReference type="EMBL" id="SEQ20147.1"/>
    </source>
</evidence>
<dbReference type="SUPFAM" id="SSF103473">
    <property type="entry name" value="MFS general substrate transporter"/>
    <property type="match status" value="1"/>
</dbReference>